<dbReference type="Proteomes" id="UP000593567">
    <property type="component" value="Unassembled WGS sequence"/>
</dbReference>
<evidence type="ECO:0000313" key="3">
    <source>
        <dbReference type="Proteomes" id="UP000593567"/>
    </source>
</evidence>
<dbReference type="OrthoDB" id="6108687at2759"/>
<dbReference type="PANTHER" id="PTHR19134">
    <property type="entry name" value="RECEPTOR-TYPE TYROSINE-PROTEIN PHOSPHATASE"/>
    <property type="match status" value="1"/>
</dbReference>
<name>A0A7J7K7V5_BUGNE</name>
<organism evidence="2 3">
    <name type="scientific">Bugula neritina</name>
    <name type="common">Brown bryozoan</name>
    <name type="synonym">Sertularia neritina</name>
    <dbReference type="NCBI Taxonomy" id="10212"/>
    <lineage>
        <taxon>Eukaryota</taxon>
        <taxon>Metazoa</taxon>
        <taxon>Spiralia</taxon>
        <taxon>Lophotrochozoa</taxon>
        <taxon>Bryozoa</taxon>
        <taxon>Gymnolaemata</taxon>
        <taxon>Cheilostomatida</taxon>
        <taxon>Flustrina</taxon>
        <taxon>Buguloidea</taxon>
        <taxon>Bugulidae</taxon>
        <taxon>Bugula</taxon>
    </lineage>
</organism>
<evidence type="ECO:0000313" key="2">
    <source>
        <dbReference type="EMBL" id="KAF6034720.1"/>
    </source>
</evidence>
<evidence type="ECO:0000259" key="1">
    <source>
        <dbReference type="PROSITE" id="PS50055"/>
    </source>
</evidence>
<dbReference type="InterPro" id="IPR029021">
    <property type="entry name" value="Prot-tyrosine_phosphatase-like"/>
</dbReference>
<sequence>MHSLYIYSKDNELFYPSTTDEKPLTFGDFAVVRLTTESTEKLASITLRVTKSQSSRNVYVLQKTNWSREDETSNAETLSFLEMLEKHQQKTGNHNICVTSLDGGAKCGMFICSHNAIEKMKAEQEADLYSTVLMARLRRPQFVTTLVRNHTQTSA</sequence>
<reference evidence="2" key="1">
    <citation type="submission" date="2020-06" db="EMBL/GenBank/DDBJ databases">
        <title>Draft genome of Bugula neritina, a colonial animal packing powerful symbionts and potential medicines.</title>
        <authorList>
            <person name="Rayko M."/>
        </authorList>
    </citation>
    <scope>NUCLEOTIDE SEQUENCE [LARGE SCALE GENOMIC DNA]</scope>
    <source>
        <strain evidence="2">Kwan_BN1</strain>
    </source>
</reference>
<dbReference type="Gene3D" id="3.90.190.10">
    <property type="entry name" value="Protein tyrosine phosphatase superfamily"/>
    <property type="match status" value="1"/>
</dbReference>
<dbReference type="SUPFAM" id="SSF52799">
    <property type="entry name" value="(Phosphotyrosine protein) phosphatases II"/>
    <property type="match status" value="1"/>
</dbReference>
<dbReference type="AlphaFoldDB" id="A0A7J7K7V5"/>
<dbReference type="Pfam" id="PF00102">
    <property type="entry name" value="Y_phosphatase"/>
    <property type="match status" value="1"/>
</dbReference>
<protein>
    <recommendedName>
        <fullName evidence="1">Tyrosine-protein phosphatase domain-containing protein</fullName>
    </recommendedName>
</protein>
<comment type="caution">
    <text evidence="2">The sequence shown here is derived from an EMBL/GenBank/DDBJ whole genome shotgun (WGS) entry which is preliminary data.</text>
</comment>
<keyword evidence="3" id="KW-1185">Reference proteome</keyword>
<gene>
    <name evidence="2" type="ORF">EB796_006979</name>
</gene>
<dbReference type="EMBL" id="VXIV02001013">
    <property type="protein sequence ID" value="KAF6034720.1"/>
    <property type="molecule type" value="Genomic_DNA"/>
</dbReference>
<feature type="domain" description="Tyrosine-protein phosphatase" evidence="1">
    <location>
        <begin position="14"/>
        <end position="155"/>
    </location>
</feature>
<proteinExistence type="predicted"/>
<accession>A0A7J7K7V5</accession>
<dbReference type="InterPro" id="IPR050348">
    <property type="entry name" value="Protein-Tyr_Phosphatase"/>
</dbReference>
<dbReference type="InterPro" id="IPR000242">
    <property type="entry name" value="PTP_cat"/>
</dbReference>
<dbReference type="PROSITE" id="PS50055">
    <property type="entry name" value="TYR_PHOSPHATASE_PTP"/>
    <property type="match status" value="1"/>
</dbReference>
<dbReference type="PANTHER" id="PTHR19134:SF449">
    <property type="entry name" value="TYROSINE-PROTEIN PHOSPHATASE 1"/>
    <property type="match status" value="1"/>
</dbReference>
<dbReference type="GO" id="GO:0004725">
    <property type="term" value="F:protein tyrosine phosphatase activity"/>
    <property type="evidence" value="ECO:0007669"/>
    <property type="project" value="InterPro"/>
</dbReference>